<name>K0TK72_THAOC</name>
<organism evidence="1 2">
    <name type="scientific">Thalassiosira oceanica</name>
    <name type="common">Marine diatom</name>
    <dbReference type="NCBI Taxonomy" id="159749"/>
    <lineage>
        <taxon>Eukaryota</taxon>
        <taxon>Sar</taxon>
        <taxon>Stramenopiles</taxon>
        <taxon>Ochrophyta</taxon>
        <taxon>Bacillariophyta</taxon>
        <taxon>Coscinodiscophyceae</taxon>
        <taxon>Thalassiosirophycidae</taxon>
        <taxon>Thalassiosirales</taxon>
        <taxon>Thalassiosiraceae</taxon>
        <taxon>Thalassiosira</taxon>
    </lineage>
</organism>
<feature type="non-terminal residue" evidence="1">
    <location>
        <position position="1"/>
    </location>
</feature>
<accession>K0TK72</accession>
<protein>
    <submittedName>
        <fullName evidence="1">Uncharacterized protein</fullName>
    </submittedName>
</protein>
<gene>
    <name evidence="1" type="ORF">THAOC_03933</name>
</gene>
<dbReference type="AlphaFoldDB" id="K0TK72"/>
<evidence type="ECO:0000313" key="1">
    <source>
        <dbReference type="EMBL" id="EJK74391.1"/>
    </source>
</evidence>
<keyword evidence="2" id="KW-1185">Reference proteome</keyword>
<evidence type="ECO:0000313" key="2">
    <source>
        <dbReference type="Proteomes" id="UP000266841"/>
    </source>
</evidence>
<reference evidence="1 2" key="1">
    <citation type="journal article" date="2012" name="Genome Biol.">
        <title>Genome and low-iron response of an oceanic diatom adapted to chronic iron limitation.</title>
        <authorList>
            <person name="Lommer M."/>
            <person name="Specht M."/>
            <person name="Roy A.S."/>
            <person name="Kraemer L."/>
            <person name="Andreson R."/>
            <person name="Gutowska M.A."/>
            <person name="Wolf J."/>
            <person name="Bergner S.V."/>
            <person name="Schilhabel M.B."/>
            <person name="Klostermeier U.C."/>
            <person name="Beiko R.G."/>
            <person name="Rosenstiel P."/>
            <person name="Hippler M."/>
            <person name="Laroche J."/>
        </authorList>
    </citation>
    <scope>NUCLEOTIDE SEQUENCE [LARGE SCALE GENOMIC DNA]</scope>
    <source>
        <strain evidence="1 2">CCMP1005</strain>
    </source>
</reference>
<dbReference type="Proteomes" id="UP000266841">
    <property type="component" value="Unassembled WGS sequence"/>
</dbReference>
<sequence length="199" mass="21716">DPSLYPGHRGQPPPDESLYTSADADYLVGLANHAKAANDIHATNGLNDGMVLALLRLFPQYVLDGLKDPTTGFEQVNAWDLFEAGTANAAPLTVPDSIAFCDRLRMIHDFSAQHTTISASLSAIDQVIRRCTALKLPVNLGDIILRICGDLLNVPRLPVWSAYPAIHISANIRIQKSSDSSLDCSRREDSKSVLCFIQF</sequence>
<comment type="caution">
    <text evidence="1">The sequence shown here is derived from an EMBL/GenBank/DDBJ whole genome shotgun (WGS) entry which is preliminary data.</text>
</comment>
<dbReference type="EMBL" id="AGNL01003721">
    <property type="protein sequence ID" value="EJK74391.1"/>
    <property type="molecule type" value="Genomic_DNA"/>
</dbReference>
<proteinExistence type="predicted"/>